<dbReference type="GO" id="GO:0009055">
    <property type="term" value="F:electron transfer activity"/>
    <property type="evidence" value="ECO:0000318"/>
    <property type="project" value="GO_Central"/>
</dbReference>
<evidence type="ECO:0000256" key="4">
    <source>
        <dbReference type="ARBA" id="ARBA00022714"/>
    </source>
</evidence>
<evidence type="ECO:0000313" key="12">
    <source>
        <dbReference type="Ensembl" id="ENSACAP00000003540.4"/>
    </source>
</evidence>
<organism evidence="12 13">
    <name type="scientific">Anolis carolinensis</name>
    <name type="common">Green anole</name>
    <name type="synonym">American chameleon</name>
    <dbReference type="NCBI Taxonomy" id="28377"/>
    <lineage>
        <taxon>Eukaryota</taxon>
        <taxon>Metazoa</taxon>
        <taxon>Chordata</taxon>
        <taxon>Craniata</taxon>
        <taxon>Vertebrata</taxon>
        <taxon>Euteleostomi</taxon>
        <taxon>Lepidosauria</taxon>
        <taxon>Squamata</taxon>
        <taxon>Bifurcata</taxon>
        <taxon>Unidentata</taxon>
        <taxon>Episquamata</taxon>
        <taxon>Toxicofera</taxon>
        <taxon>Iguania</taxon>
        <taxon>Dactyloidae</taxon>
        <taxon>Anolis</taxon>
    </lineage>
</organism>
<sequence length="258" mass="28894">MRRPFQQPVSPGFASKCRDSSASLLLGWWEGSFPLFQGRSSHPPSWAYNLSAARLQLIHQSLKSRRQQKMPLRFSKLVRGLGCSLHRVRGLSSFGVAHPQQALPAWPPRRRFSSTCRLQDVPRDTSSSLPSPPTSPEKVLLHFINRNGEKFSVTAKEGQSLLEVVVNQNLSIDGFGACEGTLACSTCHLIFEEEAFRKLGAVSDEELDMLDLAFGLTDTSRLGCQVHVKKWMDGLTLHVPREVSDIRKELEVEKQSKQ</sequence>
<dbReference type="InterPro" id="IPR001055">
    <property type="entry name" value="Adrenodoxin-like"/>
</dbReference>
<dbReference type="GO" id="GO:0046872">
    <property type="term" value="F:metal ion binding"/>
    <property type="evidence" value="ECO:0007669"/>
    <property type="project" value="UniProtKB-KW"/>
</dbReference>
<dbReference type="STRING" id="28377.ENSACAP00000003540"/>
<dbReference type="Ensembl" id="ENSACAT00000003628.4">
    <property type="protein sequence ID" value="ENSACAP00000003540.4"/>
    <property type="gene ID" value="ENSACAG00000003626.4"/>
</dbReference>
<keyword evidence="6" id="KW-0249">Electron transport</keyword>
<proteinExistence type="inferred from homology"/>
<dbReference type="InterPro" id="IPR018298">
    <property type="entry name" value="Adrenodoxin_Fe-S_BS"/>
</dbReference>
<evidence type="ECO:0000256" key="3">
    <source>
        <dbReference type="ARBA" id="ARBA00022448"/>
    </source>
</evidence>
<evidence type="ECO:0000256" key="6">
    <source>
        <dbReference type="ARBA" id="ARBA00022982"/>
    </source>
</evidence>
<dbReference type="Proteomes" id="UP000001646">
    <property type="component" value="Unplaced"/>
</dbReference>
<dbReference type="PANTHER" id="PTHR23426">
    <property type="entry name" value="FERREDOXIN/ADRENODOXIN"/>
    <property type="match status" value="1"/>
</dbReference>
<dbReference type="GeneID" id="100554708"/>
<comment type="similarity">
    <text evidence="2">Belongs to the adrenodoxin/putidaredoxin family.</text>
</comment>
<keyword evidence="7" id="KW-0408">Iron</keyword>
<dbReference type="InterPro" id="IPR012675">
    <property type="entry name" value="Beta-grasp_dom_sf"/>
</dbReference>
<evidence type="ECO:0000256" key="1">
    <source>
        <dbReference type="ARBA" id="ARBA00004305"/>
    </source>
</evidence>
<accession>H9G7U3</accession>
<dbReference type="PROSITE" id="PS51085">
    <property type="entry name" value="2FE2S_FER_2"/>
    <property type="match status" value="1"/>
</dbReference>
<keyword evidence="8" id="KW-0411">Iron-sulfur</keyword>
<dbReference type="GO" id="GO:0140647">
    <property type="term" value="P:P450-containing electron transport chain"/>
    <property type="evidence" value="ECO:0007669"/>
    <property type="project" value="InterPro"/>
</dbReference>
<dbReference type="AlphaFoldDB" id="H9G7U3"/>
<evidence type="ECO:0000256" key="10">
    <source>
        <dbReference type="ARBA" id="ARBA00034078"/>
    </source>
</evidence>
<dbReference type="GO" id="GO:0005739">
    <property type="term" value="C:mitochondrion"/>
    <property type="evidence" value="ECO:0000318"/>
    <property type="project" value="GO_Central"/>
</dbReference>
<dbReference type="InterPro" id="IPR001041">
    <property type="entry name" value="2Fe-2S_ferredoxin-type"/>
</dbReference>
<reference evidence="12" key="1">
    <citation type="submission" date="2009-12" db="EMBL/GenBank/DDBJ databases">
        <title>The Genome Sequence of Anolis carolinensis (Green Anole Lizard).</title>
        <authorList>
            <consortium name="The Genome Sequencing Platform"/>
            <person name="Di Palma F."/>
            <person name="Alfoldi J."/>
            <person name="Heiman D."/>
            <person name="Young S."/>
            <person name="Grabherr M."/>
            <person name="Johnson J."/>
            <person name="Lander E.S."/>
            <person name="Lindblad-Toh K."/>
        </authorList>
    </citation>
    <scope>NUCLEOTIDE SEQUENCE [LARGE SCALE GENOMIC DNA]</scope>
    <source>
        <strain evidence="12">JBL SC #1</strain>
    </source>
</reference>
<dbReference type="PRINTS" id="PR00355">
    <property type="entry name" value="ADRENODOXIN"/>
</dbReference>
<reference evidence="12" key="2">
    <citation type="submission" date="2025-08" db="UniProtKB">
        <authorList>
            <consortium name="Ensembl"/>
        </authorList>
    </citation>
    <scope>IDENTIFICATION</scope>
</reference>
<dbReference type="FunFam" id="3.10.20.30:FF:000013">
    <property type="entry name" value="Adrenodoxin, mitochondrial"/>
    <property type="match status" value="1"/>
</dbReference>
<evidence type="ECO:0000256" key="8">
    <source>
        <dbReference type="ARBA" id="ARBA00023014"/>
    </source>
</evidence>
<keyword evidence="9" id="KW-0496">Mitochondrion</keyword>
<evidence type="ECO:0000256" key="2">
    <source>
        <dbReference type="ARBA" id="ARBA00010914"/>
    </source>
</evidence>
<keyword evidence="4" id="KW-0001">2Fe-2S</keyword>
<dbReference type="PROSITE" id="PS00814">
    <property type="entry name" value="ADX"/>
    <property type="match status" value="1"/>
</dbReference>
<dbReference type="Gene3D" id="3.10.20.30">
    <property type="match status" value="1"/>
</dbReference>
<dbReference type="HOGENOM" id="CLU_082632_5_0_1"/>
<gene>
    <name evidence="12" type="primary">LOC100554708</name>
</gene>
<name>H9G7U3_ANOCA</name>
<dbReference type="SUPFAM" id="SSF54292">
    <property type="entry name" value="2Fe-2S ferredoxin-like"/>
    <property type="match status" value="1"/>
</dbReference>
<dbReference type="eggNOG" id="KOG3309">
    <property type="taxonomic scope" value="Eukaryota"/>
</dbReference>
<dbReference type="CDD" id="cd00207">
    <property type="entry name" value="fer2"/>
    <property type="match status" value="1"/>
</dbReference>
<comment type="subcellular location">
    <subcellularLocation>
        <location evidence="1">Mitochondrion matrix</location>
    </subcellularLocation>
</comment>
<dbReference type="GO" id="GO:0051537">
    <property type="term" value="F:2 iron, 2 sulfur cluster binding"/>
    <property type="evidence" value="ECO:0007669"/>
    <property type="project" value="UniProtKB-KW"/>
</dbReference>
<dbReference type="InterPro" id="IPR036010">
    <property type="entry name" value="2Fe-2S_ferredoxin-like_sf"/>
</dbReference>
<dbReference type="GO" id="GO:0005759">
    <property type="term" value="C:mitochondrial matrix"/>
    <property type="evidence" value="ECO:0007669"/>
    <property type="project" value="UniProtKB-SubCell"/>
</dbReference>
<keyword evidence="13" id="KW-1185">Reference proteome</keyword>
<dbReference type="GeneTree" id="ENSGT00940000166142"/>
<evidence type="ECO:0000256" key="5">
    <source>
        <dbReference type="ARBA" id="ARBA00022723"/>
    </source>
</evidence>
<reference evidence="12" key="3">
    <citation type="submission" date="2025-09" db="UniProtKB">
        <authorList>
            <consortium name="Ensembl"/>
        </authorList>
    </citation>
    <scope>IDENTIFICATION</scope>
</reference>
<dbReference type="RefSeq" id="XP_003227263.3">
    <property type="nucleotide sequence ID" value="XM_003227215.4"/>
</dbReference>
<dbReference type="GO" id="GO:0022900">
    <property type="term" value="P:electron transport chain"/>
    <property type="evidence" value="ECO:0000318"/>
    <property type="project" value="GO_Central"/>
</dbReference>
<keyword evidence="3" id="KW-0813">Transport</keyword>
<protein>
    <recommendedName>
        <fullName evidence="11">2Fe-2S ferredoxin-type domain-containing protein</fullName>
    </recommendedName>
</protein>
<feature type="domain" description="2Fe-2S ferredoxin-type" evidence="11">
    <location>
        <begin position="137"/>
        <end position="243"/>
    </location>
</feature>
<comment type="cofactor">
    <cofactor evidence="10">
        <name>[2Fe-2S] cluster</name>
        <dbReference type="ChEBI" id="CHEBI:190135"/>
    </cofactor>
</comment>
<evidence type="ECO:0000256" key="7">
    <source>
        <dbReference type="ARBA" id="ARBA00023004"/>
    </source>
</evidence>
<dbReference type="Pfam" id="PF00111">
    <property type="entry name" value="Fer2"/>
    <property type="match status" value="1"/>
</dbReference>
<evidence type="ECO:0000259" key="11">
    <source>
        <dbReference type="PROSITE" id="PS51085"/>
    </source>
</evidence>
<dbReference type="PANTHER" id="PTHR23426:SF70">
    <property type="entry name" value="2FE-2S FERREDOXIN-TYPE DOMAIN-CONTAINING PROTEIN"/>
    <property type="match status" value="1"/>
</dbReference>
<dbReference type="KEGG" id="acs:100554708"/>
<keyword evidence="5" id="KW-0479">Metal-binding</keyword>
<evidence type="ECO:0000313" key="13">
    <source>
        <dbReference type="Proteomes" id="UP000001646"/>
    </source>
</evidence>
<dbReference type="Bgee" id="ENSACAG00000003626">
    <property type="expression patterns" value="Expressed in adrenal gland and 3 other cell types or tissues"/>
</dbReference>
<evidence type="ECO:0000256" key="9">
    <source>
        <dbReference type="ARBA" id="ARBA00023128"/>
    </source>
</evidence>
<dbReference type="InParanoid" id="H9G7U3"/>